<dbReference type="AlphaFoldDB" id="A0AAE0CAH2"/>
<comment type="caution">
    <text evidence="2">The sequence shown here is derived from an EMBL/GenBank/DDBJ whole genome shotgun (WGS) entry which is preliminary data.</text>
</comment>
<reference evidence="2 3" key="1">
    <citation type="journal article" date="2015" name="Genome Biol. Evol.">
        <title>Comparative Genomics of a Bacterivorous Green Alga Reveals Evolutionary Causalities and Consequences of Phago-Mixotrophic Mode of Nutrition.</title>
        <authorList>
            <person name="Burns J.A."/>
            <person name="Paasch A."/>
            <person name="Narechania A."/>
            <person name="Kim E."/>
        </authorList>
    </citation>
    <scope>NUCLEOTIDE SEQUENCE [LARGE SCALE GENOMIC DNA]</scope>
    <source>
        <strain evidence="2 3">PLY_AMNH</strain>
    </source>
</reference>
<feature type="region of interest" description="Disordered" evidence="1">
    <location>
        <begin position="47"/>
        <end position="83"/>
    </location>
</feature>
<organism evidence="2 3">
    <name type="scientific">Cymbomonas tetramitiformis</name>
    <dbReference type="NCBI Taxonomy" id="36881"/>
    <lineage>
        <taxon>Eukaryota</taxon>
        <taxon>Viridiplantae</taxon>
        <taxon>Chlorophyta</taxon>
        <taxon>Pyramimonadophyceae</taxon>
        <taxon>Pyramimonadales</taxon>
        <taxon>Pyramimonadaceae</taxon>
        <taxon>Cymbomonas</taxon>
    </lineage>
</organism>
<dbReference type="Proteomes" id="UP001190700">
    <property type="component" value="Unassembled WGS sequence"/>
</dbReference>
<protein>
    <submittedName>
        <fullName evidence="2">Uncharacterized protein</fullName>
    </submittedName>
</protein>
<dbReference type="EMBL" id="LGRX02026028">
    <property type="protein sequence ID" value="KAK3251446.1"/>
    <property type="molecule type" value="Genomic_DNA"/>
</dbReference>
<proteinExistence type="predicted"/>
<evidence type="ECO:0000313" key="2">
    <source>
        <dbReference type="EMBL" id="KAK3251446.1"/>
    </source>
</evidence>
<name>A0AAE0CAH2_9CHLO</name>
<accession>A0AAE0CAH2</accession>
<keyword evidence="3" id="KW-1185">Reference proteome</keyword>
<evidence type="ECO:0000313" key="3">
    <source>
        <dbReference type="Proteomes" id="UP001190700"/>
    </source>
</evidence>
<evidence type="ECO:0000256" key="1">
    <source>
        <dbReference type="SAM" id="MobiDB-lite"/>
    </source>
</evidence>
<sequence>MGNSESQPLEPAVSQEELDKILDFDAYIQKPFSSLVLGEKKLPDVEGTLEEGLLPTSVPATPLPEQMENPTEDEEDKYTSPPQ</sequence>
<gene>
    <name evidence="2" type="ORF">CYMTET_39212</name>
</gene>